<dbReference type="Proteomes" id="UP000011135">
    <property type="component" value="Unassembled WGS sequence"/>
</dbReference>
<comment type="caution">
    <text evidence="1">The sequence shown here is derived from an EMBL/GenBank/DDBJ whole genome shotgun (WGS) entry which is preliminary data.</text>
</comment>
<keyword evidence="2" id="KW-1185">Reference proteome</keyword>
<dbReference type="eggNOG" id="ENOG50301ZI">
    <property type="taxonomic scope" value="Bacteria"/>
</dbReference>
<organism evidence="1 2">
    <name type="scientific">Fulvivirga imtechensis AK7</name>
    <dbReference type="NCBI Taxonomy" id="1237149"/>
    <lineage>
        <taxon>Bacteria</taxon>
        <taxon>Pseudomonadati</taxon>
        <taxon>Bacteroidota</taxon>
        <taxon>Cytophagia</taxon>
        <taxon>Cytophagales</taxon>
        <taxon>Fulvivirgaceae</taxon>
        <taxon>Fulvivirga</taxon>
    </lineage>
</organism>
<evidence type="ECO:0000313" key="2">
    <source>
        <dbReference type="Proteomes" id="UP000011135"/>
    </source>
</evidence>
<sequence>MQDQQPERDRQIIKAIYGIFEEKVKKDLYVKSRDEFKVVIAPQRGSRLDKDTYEDRLYVNMDNIQNIYRRSKEEERRMKVFGNVDSLYQQAVFSNNPKAYYGADIWKYFHEDLSVDYSRDTLTENYLFILTDGYPIVGKNPNKLKEIKAKFPRLHVVLIEATPRDKDLEWDRVMAVWEEWFNDIGIEKYTLIKRGAISKEIEQVKALVTSDA</sequence>
<accession>L8JRR5</accession>
<proteinExistence type="predicted"/>
<reference evidence="1 2" key="1">
    <citation type="submission" date="2012-12" db="EMBL/GenBank/DDBJ databases">
        <title>Genome assembly of Fulvivirga imtechensis AK7.</title>
        <authorList>
            <person name="Nupur N."/>
            <person name="Khatri I."/>
            <person name="Kumar R."/>
            <person name="Subramanian S."/>
            <person name="Pinnaka A."/>
        </authorList>
    </citation>
    <scope>NUCLEOTIDE SEQUENCE [LARGE SCALE GENOMIC DNA]</scope>
    <source>
        <strain evidence="1 2">AK7</strain>
    </source>
</reference>
<name>L8JRR5_9BACT</name>
<gene>
    <name evidence="1" type="ORF">C900_04117</name>
</gene>
<evidence type="ECO:0000313" key="1">
    <source>
        <dbReference type="EMBL" id="ELR70057.1"/>
    </source>
</evidence>
<protein>
    <submittedName>
        <fullName evidence="1">Uncharacterized protein</fullName>
    </submittedName>
</protein>
<dbReference type="EMBL" id="AMZN01000059">
    <property type="protein sequence ID" value="ELR70057.1"/>
    <property type="molecule type" value="Genomic_DNA"/>
</dbReference>
<dbReference type="AlphaFoldDB" id="L8JRR5"/>